<dbReference type="Proteomes" id="UP000580250">
    <property type="component" value="Unassembled WGS sequence"/>
</dbReference>
<comment type="caution">
    <text evidence="2">The sequence shown here is derived from an EMBL/GenBank/DDBJ whole genome shotgun (WGS) entry which is preliminary data.</text>
</comment>
<gene>
    <name evidence="2" type="ORF">MENT_LOCUS9926</name>
</gene>
<keyword evidence="1" id="KW-0812">Transmembrane</keyword>
<evidence type="ECO:0000313" key="3">
    <source>
        <dbReference type="Proteomes" id="UP000580250"/>
    </source>
</evidence>
<dbReference type="AlphaFoldDB" id="A0A6V7U915"/>
<proteinExistence type="predicted"/>
<keyword evidence="1" id="KW-0472">Membrane</keyword>
<name>A0A6V7U915_MELEN</name>
<keyword evidence="1" id="KW-1133">Transmembrane helix</keyword>
<sequence>MLSSPKFKINSISSSKFSPSFLHLFFTLIIILAIFGSSKNNYCLASPNRRPIQITPFLYSDAVNIGSGNGENLPSARRAIFSRSRQFMPEESSIDGGGVSSSNGRIMQISPFFYSSSKRD</sequence>
<evidence type="ECO:0000256" key="1">
    <source>
        <dbReference type="SAM" id="Phobius"/>
    </source>
</evidence>
<protein>
    <submittedName>
        <fullName evidence="2">Uncharacterized protein</fullName>
    </submittedName>
</protein>
<dbReference type="EMBL" id="CAJEWN010000045">
    <property type="protein sequence ID" value="CAD2150143.1"/>
    <property type="molecule type" value="Genomic_DNA"/>
</dbReference>
<accession>A0A6V7U915</accession>
<reference evidence="2 3" key="1">
    <citation type="submission" date="2020-08" db="EMBL/GenBank/DDBJ databases">
        <authorList>
            <person name="Koutsovoulos G."/>
            <person name="Danchin GJ E."/>
        </authorList>
    </citation>
    <scope>NUCLEOTIDE SEQUENCE [LARGE SCALE GENOMIC DNA]</scope>
</reference>
<organism evidence="2 3">
    <name type="scientific">Meloidogyne enterolobii</name>
    <name type="common">Root-knot nematode worm</name>
    <name type="synonym">Meloidogyne mayaguensis</name>
    <dbReference type="NCBI Taxonomy" id="390850"/>
    <lineage>
        <taxon>Eukaryota</taxon>
        <taxon>Metazoa</taxon>
        <taxon>Ecdysozoa</taxon>
        <taxon>Nematoda</taxon>
        <taxon>Chromadorea</taxon>
        <taxon>Rhabditida</taxon>
        <taxon>Tylenchina</taxon>
        <taxon>Tylenchomorpha</taxon>
        <taxon>Tylenchoidea</taxon>
        <taxon>Meloidogynidae</taxon>
        <taxon>Meloidogyninae</taxon>
        <taxon>Meloidogyne</taxon>
    </lineage>
</organism>
<feature type="transmembrane region" description="Helical" evidence="1">
    <location>
        <begin position="21"/>
        <end position="38"/>
    </location>
</feature>
<dbReference type="OrthoDB" id="5890502at2759"/>
<evidence type="ECO:0000313" key="2">
    <source>
        <dbReference type="EMBL" id="CAD2150143.1"/>
    </source>
</evidence>